<dbReference type="eggNOG" id="COG5523">
    <property type="taxonomic scope" value="Bacteria"/>
</dbReference>
<feature type="transmembrane region" description="Helical" evidence="1">
    <location>
        <begin position="30"/>
        <end position="54"/>
    </location>
</feature>
<name>G8PCI7_PEDCP</name>
<organism evidence="2 3">
    <name type="scientific">Pediococcus claussenii (strain ATCC BAA-344 / DSM 14800 / JCM 18046 / KCTC 3811 / LMG 21948 / P06)</name>
    <dbReference type="NCBI Taxonomy" id="701521"/>
    <lineage>
        <taxon>Bacteria</taxon>
        <taxon>Bacillati</taxon>
        <taxon>Bacillota</taxon>
        <taxon>Bacilli</taxon>
        <taxon>Lactobacillales</taxon>
        <taxon>Lactobacillaceae</taxon>
        <taxon>Pediococcus</taxon>
    </lineage>
</organism>
<proteinExistence type="predicted"/>
<dbReference type="PATRIC" id="fig|701521.8.peg.649"/>
<dbReference type="HOGENOM" id="CLU_045673_2_0_9"/>
<keyword evidence="1" id="KW-0812">Transmembrane</keyword>
<evidence type="ECO:0000313" key="2">
    <source>
        <dbReference type="EMBL" id="AEV94972.1"/>
    </source>
</evidence>
<reference evidence="2 3" key="1">
    <citation type="journal article" date="2012" name="J. Bacteriol.">
        <title>Complete Genome Sequence of the Beer Spoilage Organism Pediococcus claussenii ATCC BAA-344T.</title>
        <authorList>
            <person name="Pittet V."/>
            <person name="Abegunde T."/>
            <person name="Marfleet T."/>
            <person name="Haakensen M."/>
            <person name="Morrow K."/>
            <person name="Jayaprakash T."/>
            <person name="Schroeder K."/>
            <person name="Trost B."/>
            <person name="Byrns S."/>
            <person name="Bergsveinson J."/>
            <person name="Kusalik A."/>
            <person name="Ziola B."/>
        </authorList>
    </citation>
    <scope>NUCLEOTIDE SEQUENCE [LARGE SCALE GENOMIC DNA]</scope>
    <source>
        <strain evidence="2 3">ATCC BAA-344</strain>
    </source>
</reference>
<feature type="transmembrane region" description="Helical" evidence="1">
    <location>
        <begin position="195"/>
        <end position="221"/>
    </location>
</feature>
<feature type="transmembrane region" description="Helical" evidence="1">
    <location>
        <begin position="124"/>
        <end position="147"/>
    </location>
</feature>
<sequence length="254" mass="29037">MNDLLSRSALKRNVKDLFKGNWITAIKANIVQIIIGFFGGITISGAMIGISLIVSRRHFMYTTNDRYSGHSGFGGGNSAMSFVFQAVLTFIIVGAQFGLLDWLHDHTKAPEFKTSFQIFTRNKFIPALAMYLFQWIFIFGWTLLFVIPGIIKRFSYSQTYFLYKAASDRGISDQFEYYDYVTFSRRLMDGNKGRLFVLNLSLIGWLLLSIVSLGIGFIWFVPYQNAIYSEFFRDLADKQGSQKVPEIFGKVETD</sequence>
<keyword evidence="3" id="KW-1185">Reference proteome</keyword>
<evidence type="ECO:0000256" key="1">
    <source>
        <dbReference type="SAM" id="Phobius"/>
    </source>
</evidence>
<gene>
    <name evidence="2" type="ordered locus">PECL_680</name>
</gene>
<evidence type="ECO:0000313" key="3">
    <source>
        <dbReference type="Proteomes" id="UP000005444"/>
    </source>
</evidence>
<dbReference type="PANTHER" id="PTHR40076:SF1">
    <property type="entry name" value="MEMBRANE PROTEIN"/>
    <property type="match status" value="1"/>
</dbReference>
<dbReference type="InterPro" id="IPR010380">
    <property type="entry name" value="DUF975"/>
</dbReference>
<dbReference type="Proteomes" id="UP000005444">
    <property type="component" value="Chromosome"/>
</dbReference>
<dbReference type="PANTHER" id="PTHR40076">
    <property type="entry name" value="MEMBRANE PROTEIN-RELATED"/>
    <property type="match status" value="1"/>
</dbReference>
<keyword evidence="1" id="KW-1133">Transmembrane helix</keyword>
<feature type="transmembrane region" description="Helical" evidence="1">
    <location>
        <begin position="82"/>
        <end position="104"/>
    </location>
</feature>
<keyword evidence="1" id="KW-0472">Membrane</keyword>
<accession>G8PCI7</accession>
<evidence type="ECO:0008006" key="4">
    <source>
        <dbReference type="Google" id="ProtNLM"/>
    </source>
</evidence>
<dbReference type="KEGG" id="pce:PECL_680"/>
<dbReference type="Pfam" id="PF06161">
    <property type="entry name" value="DUF975"/>
    <property type="match status" value="1"/>
</dbReference>
<dbReference type="AlphaFoldDB" id="G8PCI7"/>
<dbReference type="STRING" id="701521.PECL_680"/>
<protein>
    <recommendedName>
        <fullName evidence="4">Integral membrane protein</fullName>
    </recommendedName>
</protein>
<dbReference type="RefSeq" id="WP_014215169.1">
    <property type="nucleotide sequence ID" value="NC_016605.1"/>
</dbReference>
<dbReference type="EMBL" id="CP003137">
    <property type="protein sequence ID" value="AEV94972.1"/>
    <property type="molecule type" value="Genomic_DNA"/>
</dbReference>